<dbReference type="Gene3D" id="3.40.50.720">
    <property type="entry name" value="NAD(P)-binding Rossmann-like Domain"/>
    <property type="match status" value="1"/>
</dbReference>
<dbReference type="CDD" id="cd05213">
    <property type="entry name" value="NAD_bind_Glutamyl_tRNA_reduct"/>
    <property type="match status" value="1"/>
</dbReference>
<dbReference type="InterPro" id="IPR015895">
    <property type="entry name" value="4pyrrol_synth_GluRdtase_N"/>
</dbReference>
<dbReference type="Pfam" id="PF00745">
    <property type="entry name" value="GlutR_dimer"/>
    <property type="match status" value="1"/>
</dbReference>
<dbReference type="GO" id="GO:0019353">
    <property type="term" value="P:protoporphyrinogen IX biosynthetic process from glutamate"/>
    <property type="evidence" value="ECO:0007669"/>
    <property type="project" value="TreeGrafter"/>
</dbReference>
<evidence type="ECO:0000256" key="8">
    <source>
        <dbReference type="ARBA" id="ARBA00068659"/>
    </source>
</evidence>
<comment type="subunit">
    <text evidence="9">Homodimer.</text>
</comment>
<dbReference type="InterPro" id="IPR006151">
    <property type="entry name" value="Shikm_DH/Glu-tRNA_Rdtase"/>
</dbReference>
<dbReference type="AlphaFoldDB" id="A0AAE3KEC9"/>
<feature type="active site" description="Nucleophile" evidence="9 10">
    <location>
        <position position="50"/>
    </location>
</feature>
<dbReference type="NCBIfam" id="TIGR01035">
    <property type="entry name" value="hemA"/>
    <property type="match status" value="1"/>
</dbReference>
<dbReference type="FunFam" id="3.30.460.30:FF:000001">
    <property type="entry name" value="Glutamyl-tRNA reductase"/>
    <property type="match status" value="1"/>
</dbReference>
<comment type="pathway">
    <text evidence="1 9 14">Porphyrin-containing compound metabolism; protoporphyrin-IX biosynthesis; 5-aminolevulinate from L-glutamyl-tRNA(Glu): step 1/2.</text>
</comment>
<evidence type="ECO:0000259" key="16">
    <source>
        <dbReference type="Pfam" id="PF00745"/>
    </source>
</evidence>
<evidence type="ECO:0000256" key="6">
    <source>
        <dbReference type="ARBA" id="ARBA00023244"/>
    </source>
</evidence>
<comment type="function">
    <text evidence="9">Catalyzes the NADPH-dependent reduction of glutamyl-tRNA(Glu) to glutamate 1-semialdehyde (GSA).</text>
</comment>
<dbReference type="InterPro" id="IPR036453">
    <property type="entry name" value="GluRdtase_dimer_dom_sf"/>
</dbReference>
<keyword evidence="5 9" id="KW-0560">Oxidoreductase</keyword>
<comment type="miscellaneous">
    <text evidence="9">During catalysis, the active site Cys acts as a nucleophile attacking the alpha-carbonyl group of tRNA-bound glutamate with the formation of a thioester intermediate between enzyme and glutamate, and the concomitant release of tRNA(Glu). The thioester intermediate is finally reduced by direct hydride transfer from NADPH, to form the product GSA.</text>
</comment>
<evidence type="ECO:0000256" key="11">
    <source>
        <dbReference type="PIRSR" id="PIRSR000445-2"/>
    </source>
</evidence>
<evidence type="ECO:0000256" key="1">
    <source>
        <dbReference type="ARBA" id="ARBA00005059"/>
    </source>
</evidence>
<feature type="binding site" evidence="9 11">
    <location>
        <position position="108"/>
    </location>
    <ligand>
        <name>substrate</name>
    </ligand>
</feature>
<dbReference type="GO" id="GO:0008883">
    <property type="term" value="F:glutamyl-tRNA reductase activity"/>
    <property type="evidence" value="ECO:0007669"/>
    <property type="project" value="UniProtKB-UniRule"/>
</dbReference>
<keyword evidence="6 9" id="KW-0627">Porphyrin biosynthesis</keyword>
<feature type="binding site" evidence="9 12">
    <location>
        <begin position="188"/>
        <end position="193"/>
    </location>
    <ligand>
        <name>NADP(+)</name>
        <dbReference type="ChEBI" id="CHEBI:58349"/>
    </ligand>
</feature>
<evidence type="ECO:0000313" key="19">
    <source>
        <dbReference type="EMBL" id="MCP1672952.1"/>
    </source>
</evidence>
<dbReference type="EC" id="1.2.1.70" evidence="3 9"/>
<proteinExistence type="inferred from homology"/>
<feature type="site" description="Important for activity" evidence="9 13">
    <location>
        <position position="98"/>
    </location>
</feature>
<evidence type="ECO:0000256" key="4">
    <source>
        <dbReference type="ARBA" id="ARBA00022857"/>
    </source>
</evidence>
<dbReference type="SUPFAM" id="SSF51735">
    <property type="entry name" value="NAD(P)-binding Rossmann-fold domains"/>
    <property type="match status" value="1"/>
</dbReference>
<evidence type="ECO:0000256" key="12">
    <source>
        <dbReference type="PIRSR" id="PIRSR000445-3"/>
    </source>
</evidence>
<dbReference type="HAMAP" id="MF_00087">
    <property type="entry name" value="Glu_tRNA_reductase"/>
    <property type="match status" value="1"/>
</dbReference>
<evidence type="ECO:0000256" key="7">
    <source>
        <dbReference type="ARBA" id="ARBA00047464"/>
    </source>
</evidence>
<feature type="domain" description="Tetrapyrrole biosynthesis glutamyl-tRNA reductase dimerisation" evidence="16">
    <location>
        <begin position="319"/>
        <end position="414"/>
    </location>
</feature>
<comment type="domain">
    <text evidence="9">Possesses an unusual extended V-shaped dimeric structure with each monomer consisting of three distinct domains arranged along a curved 'spinal' alpha-helix. The N-terminal catalytic domain specifically recognizes the glutamate moiety of the substrate. The second domain is the NADPH-binding domain, and the third C-terminal domain is responsible for dimerization.</text>
</comment>
<reference evidence="19" key="1">
    <citation type="submission" date="2022-03" db="EMBL/GenBank/DDBJ databases">
        <title>Genomic Encyclopedia of Type Strains, Phase III (KMG-III): the genomes of soil and plant-associated and newly described type strains.</title>
        <authorList>
            <person name="Whitman W."/>
        </authorList>
    </citation>
    <scope>NUCLEOTIDE SEQUENCE</scope>
    <source>
        <strain evidence="19">ANL 6-2</strain>
    </source>
</reference>
<gene>
    <name evidence="9" type="primary">hemA</name>
    <name evidence="19" type="ORF">J2T57_000044</name>
</gene>
<feature type="binding site" evidence="9 11">
    <location>
        <begin position="49"/>
        <end position="52"/>
    </location>
    <ligand>
        <name>substrate</name>
    </ligand>
</feature>
<comment type="catalytic activity">
    <reaction evidence="7 9 14">
        <text>(S)-4-amino-5-oxopentanoate + tRNA(Glu) + NADP(+) = L-glutamyl-tRNA(Glu) + NADPH + H(+)</text>
        <dbReference type="Rhea" id="RHEA:12344"/>
        <dbReference type="Rhea" id="RHEA-COMP:9663"/>
        <dbReference type="Rhea" id="RHEA-COMP:9680"/>
        <dbReference type="ChEBI" id="CHEBI:15378"/>
        <dbReference type="ChEBI" id="CHEBI:57501"/>
        <dbReference type="ChEBI" id="CHEBI:57783"/>
        <dbReference type="ChEBI" id="CHEBI:58349"/>
        <dbReference type="ChEBI" id="CHEBI:78442"/>
        <dbReference type="ChEBI" id="CHEBI:78520"/>
        <dbReference type="EC" id="1.2.1.70"/>
    </reaction>
</comment>
<protein>
    <recommendedName>
        <fullName evidence="8 9">Glutamyl-tRNA reductase</fullName>
        <shortName evidence="9">GluTR</shortName>
        <ecNumber evidence="3 9">1.2.1.70</ecNumber>
    </recommendedName>
</protein>
<dbReference type="FunFam" id="3.40.50.720:FF:000031">
    <property type="entry name" value="Glutamyl-tRNA reductase"/>
    <property type="match status" value="1"/>
</dbReference>
<feature type="domain" description="Glutamyl-tRNA reductase N-terminal" evidence="18">
    <location>
        <begin position="6"/>
        <end position="155"/>
    </location>
</feature>
<feature type="domain" description="Quinate/shikimate 5-dehydrogenase/glutamyl-tRNA reductase" evidence="17">
    <location>
        <begin position="171"/>
        <end position="305"/>
    </location>
</feature>
<dbReference type="PANTHER" id="PTHR43013">
    <property type="entry name" value="GLUTAMYL-TRNA REDUCTASE"/>
    <property type="match status" value="1"/>
</dbReference>
<evidence type="ECO:0000256" key="9">
    <source>
        <dbReference type="HAMAP-Rule" id="MF_00087"/>
    </source>
</evidence>
<dbReference type="InterPro" id="IPR015896">
    <property type="entry name" value="4pyrrol_synth_GluRdtase_dimer"/>
</dbReference>
<dbReference type="InterPro" id="IPR036343">
    <property type="entry name" value="GluRdtase_N_sf"/>
</dbReference>
<dbReference type="Pfam" id="PF01488">
    <property type="entry name" value="Shikimate_DH"/>
    <property type="match status" value="1"/>
</dbReference>
<evidence type="ECO:0000313" key="20">
    <source>
        <dbReference type="Proteomes" id="UP001205843"/>
    </source>
</evidence>
<dbReference type="SUPFAM" id="SSF69075">
    <property type="entry name" value="Glutamyl tRNA-reductase dimerization domain"/>
    <property type="match status" value="1"/>
</dbReference>
<evidence type="ECO:0000259" key="18">
    <source>
        <dbReference type="Pfam" id="PF05201"/>
    </source>
</evidence>
<dbReference type="PIRSF" id="PIRSF000445">
    <property type="entry name" value="4pyrrol_synth_GluRdtase"/>
    <property type="match status" value="1"/>
</dbReference>
<dbReference type="EMBL" id="JALJXV010000001">
    <property type="protein sequence ID" value="MCP1672952.1"/>
    <property type="molecule type" value="Genomic_DNA"/>
</dbReference>
<comment type="caution">
    <text evidence="19">The sequence shown here is derived from an EMBL/GenBank/DDBJ whole genome shotgun (WGS) entry which is preliminary data.</text>
</comment>
<comment type="similarity">
    <text evidence="2 9 14">Belongs to the glutamyl-tRNA reductase family.</text>
</comment>
<dbReference type="PANTHER" id="PTHR43013:SF1">
    <property type="entry name" value="GLUTAMYL-TRNA REDUCTASE"/>
    <property type="match status" value="1"/>
</dbReference>
<dbReference type="InterPro" id="IPR036291">
    <property type="entry name" value="NAD(P)-bd_dom_sf"/>
</dbReference>
<feature type="binding site" evidence="9 11">
    <location>
        <position position="119"/>
    </location>
    <ligand>
        <name>substrate</name>
    </ligand>
</feature>
<dbReference type="RefSeq" id="WP_253472509.1">
    <property type="nucleotide sequence ID" value="NZ_JALJXV010000001.1"/>
</dbReference>
<dbReference type="InterPro" id="IPR000343">
    <property type="entry name" value="4pyrrol_synth_GluRdtase"/>
</dbReference>
<evidence type="ECO:0000256" key="3">
    <source>
        <dbReference type="ARBA" id="ARBA00012970"/>
    </source>
</evidence>
<organism evidence="19 20">
    <name type="scientific">Natronocella acetinitrilica</name>
    <dbReference type="NCBI Taxonomy" id="414046"/>
    <lineage>
        <taxon>Bacteria</taxon>
        <taxon>Pseudomonadati</taxon>
        <taxon>Pseudomonadota</taxon>
        <taxon>Gammaproteobacteria</taxon>
        <taxon>Chromatiales</taxon>
        <taxon>Ectothiorhodospiraceae</taxon>
        <taxon>Natronocella</taxon>
    </lineage>
</organism>
<evidence type="ECO:0000256" key="10">
    <source>
        <dbReference type="PIRSR" id="PIRSR000445-1"/>
    </source>
</evidence>
<feature type="binding site" evidence="9 11">
    <location>
        <begin position="113"/>
        <end position="115"/>
    </location>
    <ligand>
        <name>substrate</name>
    </ligand>
</feature>
<sequence>MPLCAIGLNHKSAPVEVRERVVFPAERLQTSLQQLTSQSGVHEAALISTCNRTEIYTLIESPSEVDTVLGWLAGSHALEPDWLRRFVYTHLNEQAVSHLLRVTPGLDSLVLGEPQIGGQAKSAYLEAVTAGTVGPVLDRLFQHAFTVSKLVRTQTGIGSHPVSVAFAAVALAKQIFGDLDKYTALLLGAGETIELTARHLHQQGLRKFLVANRTRERATELAAAYNGEAIALADMPDRLSEADIVIASTASQLPLLGKGSVERALRRRKHRPIFMVDIAVPRDIEPEVGELEDVYLYTVDDLHDVIEENLSSRRHAASEAEEIIDLQAERFMAWMRSLNSVPTIRHFRGRAEYHRDHVLERALRRLRNGDAPEQALEYLANTLTNRLLHVPTIRLREAGERGEEELLDAARSLLEMDRVKPDDADEHDPMMDQREEQLR</sequence>
<evidence type="ECO:0000256" key="13">
    <source>
        <dbReference type="PIRSR" id="PIRSR000445-4"/>
    </source>
</evidence>
<name>A0AAE3KEC9_9GAMM</name>
<evidence type="ECO:0000256" key="14">
    <source>
        <dbReference type="RuleBase" id="RU000584"/>
    </source>
</evidence>
<feature type="region of interest" description="Disordered" evidence="15">
    <location>
        <begin position="417"/>
        <end position="439"/>
    </location>
</feature>
<evidence type="ECO:0000256" key="15">
    <source>
        <dbReference type="SAM" id="MobiDB-lite"/>
    </source>
</evidence>
<keyword evidence="4 9" id="KW-0521">NADP</keyword>
<keyword evidence="20" id="KW-1185">Reference proteome</keyword>
<dbReference type="SUPFAM" id="SSF69742">
    <property type="entry name" value="Glutamyl tRNA-reductase catalytic, N-terminal domain"/>
    <property type="match status" value="1"/>
</dbReference>
<dbReference type="Gene3D" id="3.30.460.30">
    <property type="entry name" value="Glutamyl-tRNA reductase, N-terminal domain"/>
    <property type="match status" value="1"/>
</dbReference>
<dbReference type="GO" id="GO:0050661">
    <property type="term" value="F:NADP binding"/>
    <property type="evidence" value="ECO:0007669"/>
    <property type="project" value="InterPro"/>
</dbReference>
<evidence type="ECO:0000256" key="5">
    <source>
        <dbReference type="ARBA" id="ARBA00023002"/>
    </source>
</evidence>
<dbReference type="Proteomes" id="UP001205843">
    <property type="component" value="Unassembled WGS sequence"/>
</dbReference>
<evidence type="ECO:0000256" key="2">
    <source>
        <dbReference type="ARBA" id="ARBA00005916"/>
    </source>
</evidence>
<dbReference type="Pfam" id="PF05201">
    <property type="entry name" value="GlutR_N"/>
    <property type="match status" value="1"/>
</dbReference>
<evidence type="ECO:0000259" key="17">
    <source>
        <dbReference type="Pfam" id="PF01488"/>
    </source>
</evidence>
<accession>A0AAE3KEC9</accession>